<name>A0AAD5YQP6_9AGAR</name>
<evidence type="ECO:0000256" key="5">
    <source>
        <dbReference type="ARBA" id="ARBA00022833"/>
    </source>
</evidence>
<comment type="similarity">
    <text evidence="2">Belongs to the metallo-beta-lactamase superfamily.</text>
</comment>
<keyword evidence="4" id="KW-0378">Hydrolase</keyword>
<evidence type="ECO:0000256" key="1">
    <source>
        <dbReference type="ARBA" id="ARBA00001947"/>
    </source>
</evidence>
<dbReference type="Proteomes" id="UP001213000">
    <property type="component" value="Unassembled WGS sequence"/>
</dbReference>
<dbReference type="PANTHER" id="PTHR42978:SF2">
    <property type="entry name" value="102 KBASES UNSTABLE REGION: FROM 1 TO 119443"/>
    <property type="match status" value="1"/>
</dbReference>
<organism evidence="7 8">
    <name type="scientific">Leucocoprinus birnbaumii</name>
    <dbReference type="NCBI Taxonomy" id="56174"/>
    <lineage>
        <taxon>Eukaryota</taxon>
        <taxon>Fungi</taxon>
        <taxon>Dikarya</taxon>
        <taxon>Basidiomycota</taxon>
        <taxon>Agaricomycotina</taxon>
        <taxon>Agaricomycetes</taxon>
        <taxon>Agaricomycetidae</taxon>
        <taxon>Agaricales</taxon>
        <taxon>Agaricineae</taxon>
        <taxon>Agaricaceae</taxon>
        <taxon>Leucocoprinus</taxon>
    </lineage>
</organism>
<feature type="domain" description="Metallo-beta-lactamase" evidence="6">
    <location>
        <begin position="43"/>
        <end position="275"/>
    </location>
</feature>
<dbReference type="InterPro" id="IPR036866">
    <property type="entry name" value="RibonucZ/Hydroxyglut_hydro"/>
</dbReference>
<dbReference type="EMBL" id="JANIEX010001471">
    <property type="protein sequence ID" value="KAJ3557558.1"/>
    <property type="molecule type" value="Genomic_DNA"/>
</dbReference>
<dbReference type="Pfam" id="PF00753">
    <property type="entry name" value="Lactamase_B"/>
    <property type="match status" value="1"/>
</dbReference>
<accession>A0AAD5YQP6</accession>
<proteinExistence type="inferred from homology"/>
<dbReference type="InterPro" id="IPR051013">
    <property type="entry name" value="MBL_superfamily_lactonases"/>
</dbReference>
<evidence type="ECO:0000313" key="8">
    <source>
        <dbReference type="Proteomes" id="UP001213000"/>
    </source>
</evidence>
<sequence>MSLPPPSKNQPFWKISTLEAGHLYGKASRFLDNAAPDAQIHLPCLAYLLQHSVTNENFLFDLGLRKDLLEKGPPKLLEYINSALKVEVPDDVVDALAKGGLTPLDIQTVCLSHLHFDHVGYTPPFSKSTFVVGGETRRLFDGGFWPENPNSHFPADILPPEERMIYLGDDVKWESVGPFPKAHDYFNDGSLYIVDAPGHIWGHTNLLARTSADGAWAYLCGDTAHHWNLIQGTSNIACMHPGKAFSHVDKALAEEMIGRVRELMKIPRVRVLLGHDKPFFEAREGFFPEQIESL</sequence>
<dbReference type="GO" id="GO:0046872">
    <property type="term" value="F:metal ion binding"/>
    <property type="evidence" value="ECO:0007669"/>
    <property type="project" value="UniProtKB-KW"/>
</dbReference>
<gene>
    <name evidence="7" type="ORF">NP233_g11707</name>
</gene>
<evidence type="ECO:0000259" key="6">
    <source>
        <dbReference type="SMART" id="SM00849"/>
    </source>
</evidence>
<keyword evidence="5" id="KW-0862">Zinc</keyword>
<keyword evidence="3" id="KW-0479">Metal-binding</keyword>
<dbReference type="AlphaFoldDB" id="A0AAD5YQP6"/>
<comment type="cofactor">
    <cofactor evidence="1">
        <name>Zn(2+)</name>
        <dbReference type="ChEBI" id="CHEBI:29105"/>
    </cofactor>
</comment>
<protein>
    <recommendedName>
        <fullName evidence="6">Metallo-beta-lactamase domain-containing protein</fullName>
    </recommendedName>
</protein>
<keyword evidence="8" id="KW-1185">Reference proteome</keyword>
<reference evidence="7" key="1">
    <citation type="submission" date="2022-07" db="EMBL/GenBank/DDBJ databases">
        <title>Genome Sequence of Leucocoprinus birnbaumii.</title>
        <authorList>
            <person name="Buettner E."/>
        </authorList>
    </citation>
    <scope>NUCLEOTIDE SEQUENCE</scope>
    <source>
        <strain evidence="7">VT141</strain>
    </source>
</reference>
<dbReference type="InterPro" id="IPR001279">
    <property type="entry name" value="Metallo-B-lactamas"/>
</dbReference>
<dbReference type="SUPFAM" id="SSF56281">
    <property type="entry name" value="Metallo-hydrolase/oxidoreductase"/>
    <property type="match status" value="1"/>
</dbReference>
<dbReference type="CDD" id="cd07730">
    <property type="entry name" value="metallo-hydrolase-like_MBL-fold"/>
    <property type="match status" value="1"/>
</dbReference>
<dbReference type="PANTHER" id="PTHR42978">
    <property type="entry name" value="QUORUM-QUENCHING LACTONASE YTNP-RELATED-RELATED"/>
    <property type="match status" value="1"/>
</dbReference>
<evidence type="ECO:0000256" key="3">
    <source>
        <dbReference type="ARBA" id="ARBA00022723"/>
    </source>
</evidence>
<dbReference type="GO" id="GO:0016787">
    <property type="term" value="F:hydrolase activity"/>
    <property type="evidence" value="ECO:0007669"/>
    <property type="project" value="UniProtKB-KW"/>
</dbReference>
<comment type="caution">
    <text evidence="7">The sequence shown here is derived from an EMBL/GenBank/DDBJ whole genome shotgun (WGS) entry which is preliminary data.</text>
</comment>
<evidence type="ECO:0000313" key="7">
    <source>
        <dbReference type="EMBL" id="KAJ3557558.1"/>
    </source>
</evidence>
<dbReference type="SMART" id="SM00849">
    <property type="entry name" value="Lactamase_B"/>
    <property type="match status" value="1"/>
</dbReference>
<dbReference type="Gene3D" id="3.60.15.10">
    <property type="entry name" value="Ribonuclease Z/Hydroxyacylglutathione hydrolase-like"/>
    <property type="match status" value="1"/>
</dbReference>
<evidence type="ECO:0000256" key="2">
    <source>
        <dbReference type="ARBA" id="ARBA00007749"/>
    </source>
</evidence>
<evidence type="ECO:0000256" key="4">
    <source>
        <dbReference type="ARBA" id="ARBA00022801"/>
    </source>
</evidence>